<name>A0AAV4DQU0_9GAST</name>
<feature type="compositionally biased region" description="Basic and acidic residues" evidence="8">
    <location>
        <begin position="143"/>
        <end position="160"/>
    </location>
</feature>
<dbReference type="InterPro" id="IPR034264">
    <property type="entry name" value="RBM48_RRM"/>
</dbReference>
<evidence type="ECO:0000256" key="7">
    <source>
        <dbReference type="ARBA" id="ARBA00035004"/>
    </source>
</evidence>
<keyword evidence="4" id="KW-0747">Spliceosome</keyword>
<dbReference type="GO" id="GO:0008380">
    <property type="term" value="P:RNA splicing"/>
    <property type="evidence" value="ECO:0007669"/>
    <property type="project" value="UniProtKB-KW"/>
</dbReference>
<dbReference type="GO" id="GO:0005654">
    <property type="term" value="C:nucleoplasm"/>
    <property type="evidence" value="ECO:0007669"/>
    <property type="project" value="TreeGrafter"/>
</dbReference>
<proteinExistence type="inferred from homology"/>
<keyword evidence="3" id="KW-0507">mRNA processing</keyword>
<evidence type="ECO:0000256" key="2">
    <source>
        <dbReference type="ARBA" id="ARBA00015189"/>
    </source>
</evidence>
<evidence type="ECO:0000256" key="6">
    <source>
        <dbReference type="ARBA" id="ARBA00023187"/>
    </source>
</evidence>
<evidence type="ECO:0000256" key="3">
    <source>
        <dbReference type="ARBA" id="ARBA00022664"/>
    </source>
</evidence>
<dbReference type="GO" id="GO:0005681">
    <property type="term" value="C:spliceosomal complex"/>
    <property type="evidence" value="ECO:0007669"/>
    <property type="project" value="UniProtKB-KW"/>
</dbReference>
<evidence type="ECO:0000256" key="5">
    <source>
        <dbReference type="ARBA" id="ARBA00022884"/>
    </source>
</evidence>
<dbReference type="Proteomes" id="UP000735302">
    <property type="component" value="Unassembled WGS sequence"/>
</dbReference>
<evidence type="ECO:0000313" key="9">
    <source>
        <dbReference type="EMBL" id="GFO46425.1"/>
    </source>
</evidence>
<dbReference type="AlphaFoldDB" id="A0AAV4DQU0"/>
<keyword evidence="6" id="KW-0508">mRNA splicing</keyword>
<dbReference type="CDD" id="cd12442">
    <property type="entry name" value="RRM_RBM48"/>
    <property type="match status" value="1"/>
</dbReference>
<evidence type="ECO:0000256" key="4">
    <source>
        <dbReference type="ARBA" id="ARBA00022728"/>
    </source>
</evidence>
<dbReference type="SUPFAM" id="SSF54928">
    <property type="entry name" value="RNA-binding domain, RBD"/>
    <property type="match status" value="1"/>
</dbReference>
<keyword evidence="5" id="KW-0694">RNA-binding</keyword>
<dbReference type="PANTHER" id="PTHR20957:SF0">
    <property type="entry name" value="RNA-BINDING PROTEIN 48"/>
    <property type="match status" value="1"/>
</dbReference>
<dbReference type="InterPro" id="IPR039599">
    <property type="entry name" value="RBM48"/>
</dbReference>
<evidence type="ECO:0000313" key="10">
    <source>
        <dbReference type="Proteomes" id="UP000735302"/>
    </source>
</evidence>
<comment type="function">
    <text evidence="7">As a component of the minor spliceosome, involved in the splicing of U12-type introns in pre-mRNAs.</text>
</comment>
<reference evidence="9 10" key="1">
    <citation type="journal article" date="2021" name="Elife">
        <title>Chloroplast acquisition without the gene transfer in kleptoplastic sea slugs, Plakobranchus ocellatus.</title>
        <authorList>
            <person name="Maeda T."/>
            <person name="Takahashi S."/>
            <person name="Yoshida T."/>
            <person name="Shimamura S."/>
            <person name="Takaki Y."/>
            <person name="Nagai Y."/>
            <person name="Toyoda A."/>
            <person name="Suzuki Y."/>
            <person name="Arimoto A."/>
            <person name="Ishii H."/>
            <person name="Satoh N."/>
            <person name="Nishiyama T."/>
            <person name="Hasebe M."/>
            <person name="Maruyama T."/>
            <person name="Minagawa J."/>
            <person name="Obokata J."/>
            <person name="Shigenobu S."/>
        </authorList>
    </citation>
    <scope>NUCLEOTIDE SEQUENCE [LARGE SCALE GENOMIC DNA]</scope>
</reference>
<dbReference type="FunFam" id="3.30.70.330:FF:000424">
    <property type="entry name" value="RNA-binding protein 48 isoform X4"/>
    <property type="match status" value="1"/>
</dbReference>
<dbReference type="PANTHER" id="PTHR20957">
    <property type="entry name" value="RNA-BINDING PROTEIN 48"/>
    <property type="match status" value="1"/>
</dbReference>
<evidence type="ECO:0000256" key="1">
    <source>
        <dbReference type="ARBA" id="ARBA00006938"/>
    </source>
</evidence>
<dbReference type="InterPro" id="IPR035979">
    <property type="entry name" value="RBD_domain_sf"/>
</dbReference>
<gene>
    <name evidence="9" type="ORF">PoB_007293000</name>
</gene>
<dbReference type="InterPro" id="IPR012677">
    <property type="entry name" value="Nucleotide-bd_a/b_plait_sf"/>
</dbReference>
<comment type="caution">
    <text evidence="9">The sequence shown here is derived from an EMBL/GenBank/DDBJ whole genome shotgun (WGS) entry which is preliminary data.</text>
</comment>
<dbReference type="EMBL" id="BLXT01008183">
    <property type="protein sequence ID" value="GFO46425.1"/>
    <property type="molecule type" value="Genomic_DNA"/>
</dbReference>
<organism evidence="9 10">
    <name type="scientific">Plakobranchus ocellatus</name>
    <dbReference type="NCBI Taxonomy" id="259542"/>
    <lineage>
        <taxon>Eukaryota</taxon>
        <taxon>Metazoa</taxon>
        <taxon>Spiralia</taxon>
        <taxon>Lophotrochozoa</taxon>
        <taxon>Mollusca</taxon>
        <taxon>Gastropoda</taxon>
        <taxon>Heterobranchia</taxon>
        <taxon>Euthyneura</taxon>
        <taxon>Panpulmonata</taxon>
        <taxon>Sacoglossa</taxon>
        <taxon>Placobranchoidea</taxon>
        <taxon>Plakobranchidae</taxon>
        <taxon>Plakobranchus</taxon>
    </lineage>
</organism>
<sequence length="416" mass="46591">MEVPVHHLKQEVCTSRPPYREGRHAKAVKVYTVNNESIYLIIQGVPSVGASGELTKLCASFGQVEELKALDEYPCEEYTEVYLVKFKKIQSSRFAKRKLDDYSFFGGNLHVCYAPEYESVQETRAKLQDRRQVISKKIRQHFNERAKHQQERKPDIHTKSSTESASLTISVPTSQASLLQEGLEFPSSYNISNLSEHNTTSSAESLPAFQHNTYHKVESFPNASMNVQESVRLQSDSNPEYDVFQLPLPPKSVGNSQFLKRSIDWKKYEYSKVPTAHATLPLGYDGRVMNPVHEAVLRSTTSDVSSTASVKEESSRQPQSSQIIVKNYKVSKPALKFVPRQAVKTTAVHQSTTSSKVSNTSSSNDELRKNAFRLGKVQGPEEGPGRKRPLPTAAQKSVNDTILSIRSKISKVGSIK</sequence>
<comment type="similarity">
    <text evidence="1">Belongs to the RBM48 family.</text>
</comment>
<feature type="region of interest" description="Disordered" evidence="8">
    <location>
        <begin position="299"/>
        <end position="321"/>
    </location>
</feature>
<protein>
    <recommendedName>
        <fullName evidence="2">RNA-binding protein 48</fullName>
    </recommendedName>
</protein>
<dbReference type="GO" id="GO:0003723">
    <property type="term" value="F:RNA binding"/>
    <property type="evidence" value="ECO:0007669"/>
    <property type="project" value="UniProtKB-KW"/>
</dbReference>
<feature type="compositionally biased region" description="Low complexity" evidence="8">
    <location>
        <begin position="351"/>
        <end position="363"/>
    </location>
</feature>
<accession>A0AAV4DQU0</accession>
<feature type="region of interest" description="Disordered" evidence="8">
    <location>
        <begin position="344"/>
        <end position="401"/>
    </location>
</feature>
<dbReference type="GO" id="GO:0006397">
    <property type="term" value="P:mRNA processing"/>
    <property type="evidence" value="ECO:0007669"/>
    <property type="project" value="UniProtKB-KW"/>
</dbReference>
<keyword evidence="10" id="KW-1185">Reference proteome</keyword>
<dbReference type="Gene3D" id="3.30.70.330">
    <property type="match status" value="1"/>
</dbReference>
<feature type="region of interest" description="Disordered" evidence="8">
    <location>
        <begin position="143"/>
        <end position="169"/>
    </location>
</feature>
<feature type="compositionally biased region" description="Low complexity" evidence="8">
    <location>
        <begin position="299"/>
        <end position="309"/>
    </location>
</feature>
<evidence type="ECO:0000256" key="8">
    <source>
        <dbReference type="SAM" id="MobiDB-lite"/>
    </source>
</evidence>